<dbReference type="Pfam" id="PF13439">
    <property type="entry name" value="Glyco_transf_4"/>
    <property type="match status" value="1"/>
</dbReference>
<dbReference type="InterPro" id="IPR028098">
    <property type="entry name" value="Glyco_trans_4-like_N"/>
</dbReference>
<protein>
    <recommendedName>
        <fullName evidence="8">Glycosyltransferase subfamily 4-like N-terminal domain-containing protein</fullName>
    </recommendedName>
</protein>
<evidence type="ECO:0008006" key="8">
    <source>
        <dbReference type="Google" id="ProtNLM"/>
    </source>
</evidence>
<evidence type="ECO:0000313" key="7">
    <source>
        <dbReference type="Proteomes" id="UP000178606"/>
    </source>
</evidence>
<comment type="similarity">
    <text evidence="1">Belongs to the glycosyltransferase group 1 family. Glycosyltransferase 4 subfamily.</text>
</comment>
<dbReference type="EMBL" id="MFKF01000279">
    <property type="protein sequence ID" value="OGG46930.1"/>
    <property type="molecule type" value="Genomic_DNA"/>
</dbReference>
<dbReference type="SUPFAM" id="SSF53756">
    <property type="entry name" value="UDP-Glycosyltransferase/glycogen phosphorylase"/>
    <property type="match status" value="1"/>
</dbReference>
<keyword evidence="2" id="KW-0328">Glycosyltransferase</keyword>
<dbReference type="Pfam" id="PF00534">
    <property type="entry name" value="Glycos_transf_1"/>
    <property type="match status" value="1"/>
</dbReference>
<dbReference type="GO" id="GO:0016757">
    <property type="term" value="F:glycosyltransferase activity"/>
    <property type="evidence" value="ECO:0007669"/>
    <property type="project" value="UniProtKB-KW"/>
</dbReference>
<gene>
    <name evidence="6" type="ORF">A3F84_20945</name>
</gene>
<dbReference type="PANTHER" id="PTHR12526:SF640">
    <property type="entry name" value="COLANIC ACID BIOSYNTHESIS GLYCOSYLTRANSFERASE WCAL-RELATED"/>
    <property type="match status" value="1"/>
</dbReference>
<evidence type="ECO:0000259" key="5">
    <source>
        <dbReference type="Pfam" id="PF13439"/>
    </source>
</evidence>
<evidence type="ECO:0000256" key="2">
    <source>
        <dbReference type="ARBA" id="ARBA00022676"/>
    </source>
</evidence>
<dbReference type="Gene3D" id="3.40.50.2000">
    <property type="entry name" value="Glycogen Phosphorylase B"/>
    <property type="match status" value="2"/>
</dbReference>
<name>A0A1F6CD28_HANXR</name>
<evidence type="ECO:0000259" key="4">
    <source>
        <dbReference type="Pfam" id="PF00534"/>
    </source>
</evidence>
<comment type="caution">
    <text evidence="6">The sequence shown here is derived from an EMBL/GenBank/DDBJ whole genome shotgun (WGS) entry which is preliminary data.</text>
</comment>
<sequence>MAHCASPFLNLTMIWVHRQIAHHRRYRPVILTQEARNTPHFPVDTLHDVARWPVAKRLLHRALRRLTGHYAFYAPILYRERAALIHAHFGQEGYRCLAARRKTGIPLLTTFYGLDVSALPRIPAWRRRFKRLFEEGALFLAEGPHLGERLVDLGCPAEKVRIQRLGVDLAAIPCKPVRGPVDGGQVVLMCGYFNEKKGFPYGVRAFGRVADRHPDARLRIIGDGPRRAEIEAAVRELDLSNRVTFLGMLSAPDYLQHLLKAHVLLHPSVTAFDGDTEGGAPVTVLEALASGLPVVSSRHADIPAVAPDGQCALLAPERDVDGLAERLDALLSDPALRGRMGEAGRRHIEEHHDAVKQGEKLEEIYDEVV</sequence>
<dbReference type="InterPro" id="IPR001296">
    <property type="entry name" value="Glyco_trans_1"/>
</dbReference>
<proteinExistence type="inferred from homology"/>
<dbReference type="AlphaFoldDB" id="A0A1F6CD28"/>
<organism evidence="6 7">
    <name type="scientific">Handelsmanbacteria sp. (strain RIFCSPLOWO2_12_FULL_64_10)</name>
    <dbReference type="NCBI Taxonomy" id="1817868"/>
    <lineage>
        <taxon>Bacteria</taxon>
        <taxon>Candidatus Handelsmaniibacteriota</taxon>
    </lineage>
</organism>
<dbReference type="PANTHER" id="PTHR12526">
    <property type="entry name" value="GLYCOSYLTRANSFERASE"/>
    <property type="match status" value="1"/>
</dbReference>
<evidence type="ECO:0000256" key="1">
    <source>
        <dbReference type="ARBA" id="ARBA00009481"/>
    </source>
</evidence>
<dbReference type="Proteomes" id="UP000178606">
    <property type="component" value="Unassembled WGS sequence"/>
</dbReference>
<evidence type="ECO:0000256" key="3">
    <source>
        <dbReference type="ARBA" id="ARBA00022679"/>
    </source>
</evidence>
<feature type="domain" description="Glycosyltransferase subfamily 4-like N-terminal" evidence="5">
    <location>
        <begin position="24"/>
        <end position="170"/>
    </location>
</feature>
<keyword evidence="3" id="KW-0808">Transferase</keyword>
<evidence type="ECO:0000313" key="6">
    <source>
        <dbReference type="EMBL" id="OGG46930.1"/>
    </source>
</evidence>
<feature type="domain" description="Glycosyl transferase family 1" evidence="4">
    <location>
        <begin position="182"/>
        <end position="346"/>
    </location>
</feature>
<accession>A0A1F6CD28</accession>
<reference evidence="6 7" key="1">
    <citation type="journal article" date="2016" name="Nat. Commun.">
        <title>Thousands of microbial genomes shed light on interconnected biogeochemical processes in an aquifer system.</title>
        <authorList>
            <person name="Anantharaman K."/>
            <person name="Brown C.T."/>
            <person name="Hug L.A."/>
            <person name="Sharon I."/>
            <person name="Castelle C.J."/>
            <person name="Probst A.J."/>
            <person name="Thomas B.C."/>
            <person name="Singh A."/>
            <person name="Wilkins M.J."/>
            <person name="Karaoz U."/>
            <person name="Brodie E.L."/>
            <person name="Williams K.H."/>
            <person name="Hubbard S.S."/>
            <person name="Banfield J.F."/>
        </authorList>
    </citation>
    <scope>NUCLEOTIDE SEQUENCE [LARGE SCALE GENOMIC DNA]</scope>
    <source>
        <strain evidence="7">RIFCSPLOWO2_12_FULL_64_10</strain>
    </source>
</reference>